<feature type="non-terminal residue" evidence="2">
    <location>
        <position position="188"/>
    </location>
</feature>
<comment type="caution">
    <text evidence="2">The sequence shown here is derived from an EMBL/GenBank/DDBJ whole genome shotgun (WGS) entry which is preliminary data.</text>
</comment>
<keyword evidence="1" id="KW-0472">Membrane</keyword>
<feature type="transmembrane region" description="Helical" evidence="1">
    <location>
        <begin position="145"/>
        <end position="175"/>
    </location>
</feature>
<evidence type="ECO:0000256" key="1">
    <source>
        <dbReference type="SAM" id="Phobius"/>
    </source>
</evidence>
<name>A0AAD4LKS3_9AGAM</name>
<keyword evidence="3" id="KW-1185">Reference proteome</keyword>
<dbReference type="AlphaFoldDB" id="A0AAD4LKS3"/>
<proteinExistence type="predicted"/>
<evidence type="ECO:0000313" key="2">
    <source>
        <dbReference type="EMBL" id="KAH8992709.1"/>
    </source>
</evidence>
<accession>A0AAD4LKS3</accession>
<sequence length="188" mass="22525">KQEKLLTNEHSTLRRHTAAVHPRRYRKWCDSNRFDSMLPEDSKKRKRIEKDRQSLVIDHFGPEDPTTKPIPFSEKALRTAALEWMIATDQLIQVFKHPTFTKMLDIASRANRSIQLPSPKQSRAQVIKMFKQQLCSLRDRLNVTFFFLFFSFLFFSFLFFSFLFFSFLFFSFLFFSRSSSLTFYHVHL</sequence>
<keyword evidence="1" id="KW-1133">Transmembrane helix</keyword>
<dbReference type="Proteomes" id="UP001201163">
    <property type="component" value="Unassembled WGS sequence"/>
</dbReference>
<organism evidence="2 3">
    <name type="scientific">Lactarius akahatsu</name>
    <dbReference type="NCBI Taxonomy" id="416441"/>
    <lineage>
        <taxon>Eukaryota</taxon>
        <taxon>Fungi</taxon>
        <taxon>Dikarya</taxon>
        <taxon>Basidiomycota</taxon>
        <taxon>Agaricomycotina</taxon>
        <taxon>Agaricomycetes</taxon>
        <taxon>Russulales</taxon>
        <taxon>Russulaceae</taxon>
        <taxon>Lactarius</taxon>
    </lineage>
</organism>
<dbReference type="EMBL" id="JAKELL010000021">
    <property type="protein sequence ID" value="KAH8992709.1"/>
    <property type="molecule type" value="Genomic_DNA"/>
</dbReference>
<reference evidence="2" key="1">
    <citation type="submission" date="2022-01" db="EMBL/GenBank/DDBJ databases">
        <title>Comparative genomics reveals a dynamic genome evolution in the ectomycorrhizal milk-cap (Lactarius) mushrooms.</title>
        <authorList>
            <consortium name="DOE Joint Genome Institute"/>
            <person name="Lebreton A."/>
            <person name="Tang N."/>
            <person name="Kuo A."/>
            <person name="LaButti K."/>
            <person name="Drula E."/>
            <person name="Barry K."/>
            <person name="Clum A."/>
            <person name="Lipzen A."/>
            <person name="Mousain D."/>
            <person name="Ng V."/>
            <person name="Wang R."/>
            <person name="Wang X."/>
            <person name="Dai Y."/>
            <person name="Henrissat B."/>
            <person name="Grigoriev I.V."/>
            <person name="Guerin-Laguette A."/>
            <person name="Yu F."/>
            <person name="Martin F.M."/>
        </authorList>
    </citation>
    <scope>NUCLEOTIDE SEQUENCE</scope>
    <source>
        <strain evidence="2">QP</strain>
    </source>
</reference>
<evidence type="ECO:0000313" key="3">
    <source>
        <dbReference type="Proteomes" id="UP001201163"/>
    </source>
</evidence>
<keyword evidence="1" id="KW-0812">Transmembrane</keyword>
<gene>
    <name evidence="2" type="ORF">EDB92DRAFT_1796901</name>
</gene>
<protein>
    <submittedName>
        <fullName evidence="2">Uncharacterized protein</fullName>
    </submittedName>
</protein>